<keyword evidence="1" id="KW-0732">Signal</keyword>
<dbReference type="Pfam" id="PF05057">
    <property type="entry name" value="DUF676"/>
    <property type="match status" value="1"/>
</dbReference>
<evidence type="ECO:0000259" key="2">
    <source>
        <dbReference type="Pfam" id="PF05057"/>
    </source>
</evidence>
<evidence type="ECO:0000313" key="4">
    <source>
        <dbReference type="Proteomes" id="UP000310249"/>
    </source>
</evidence>
<comment type="caution">
    <text evidence="3">The sequence shown here is derived from an EMBL/GenBank/DDBJ whole genome shotgun (WGS) entry which is preliminary data.</text>
</comment>
<dbReference type="InterPro" id="IPR029058">
    <property type="entry name" value="AB_hydrolase_fold"/>
</dbReference>
<evidence type="ECO:0000256" key="1">
    <source>
        <dbReference type="SAM" id="SignalP"/>
    </source>
</evidence>
<gene>
    <name evidence="3" type="ORF">CWB99_08515</name>
</gene>
<dbReference type="OrthoDB" id="869379at2"/>
<proteinExistence type="predicted"/>
<dbReference type="InterPro" id="IPR007751">
    <property type="entry name" value="DUF676_lipase-like"/>
</dbReference>
<dbReference type="Gene3D" id="3.40.50.1820">
    <property type="entry name" value="alpha/beta hydrolase"/>
    <property type="match status" value="1"/>
</dbReference>
<feature type="chain" id="PRO_5024373208" description="DUF676 domain-containing protein" evidence="1">
    <location>
        <begin position="25"/>
        <end position="513"/>
    </location>
</feature>
<reference evidence="3 4" key="1">
    <citation type="submission" date="2018-01" db="EMBL/GenBank/DDBJ databases">
        <authorList>
            <person name="Paulsen S."/>
            <person name="Gram L.K."/>
        </authorList>
    </citation>
    <scope>NUCLEOTIDE SEQUENCE [LARGE SCALE GENOMIC DNA]</scope>
    <source>
        <strain evidence="3 4">S2676</strain>
    </source>
</reference>
<protein>
    <recommendedName>
        <fullName evidence="2">DUF676 domain-containing protein</fullName>
    </recommendedName>
</protein>
<name>A0A5S3WNP7_9GAMM</name>
<dbReference type="RefSeq" id="WP_138550456.1">
    <property type="nucleotide sequence ID" value="NZ_PNCH01000012.1"/>
</dbReference>
<dbReference type="Proteomes" id="UP000310249">
    <property type="component" value="Unassembled WGS sequence"/>
</dbReference>
<dbReference type="SUPFAM" id="SSF53474">
    <property type="entry name" value="alpha/beta-Hydrolases"/>
    <property type="match status" value="1"/>
</dbReference>
<reference evidence="4" key="2">
    <citation type="submission" date="2019-06" db="EMBL/GenBank/DDBJ databases">
        <title>Co-occurence of chitin degradation, pigmentation and bioactivity in marine Pseudoalteromonas.</title>
        <authorList>
            <person name="Sonnenschein E.C."/>
            <person name="Bech P.K."/>
        </authorList>
    </citation>
    <scope>NUCLEOTIDE SEQUENCE [LARGE SCALE GENOMIC DNA]</scope>
    <source>
        <strain evidence="4">S2676</strain>
    </source>
</reference>
<dbReference type="EMBL" id="PNCI01000017">
    <property type="protein sequence ID" value="TMP29634.1"/>
    <property type="molecule type" value="Genomic_DNA"/>
</dbReference>
<accession>A0A5S3WNP7</accession>
<feature type="domain" description="DUF676" evidence="2">
    <location>
        <begin position="252"/>
        <end position="312"/>
    </location>
</feature>
<sequence length="513" mass="57973">MFNPLIKSATSVTAALMLYGIANANEAVLSDVPAWTDPEPCPVAPLEAAQGETSGQVLRRSPDALMPMQRNCDDFNPPPTRTRFDSGYTVYPNRSFTTDVTRYRYVCIRWRWDDEQPLGVDKPVLYSDGLELGASDIVPQEGGFRICEEYASRPFTETGGHISIRYGNDKRLNKPIVLVQGYNFDMRGFTPNRVPIEREVLDNFSRYSKLYESRFRHAFNSGYDLVVFRYAKQDDGVRHNAKALAAALKTLAAQSSEIRLVGHSMGGVAGRLALGYLEKEGFNHKVKNFVAVDAPFRGVHMPADVISFAYEIENQANKMRCGVRYPFSGSKRSECRRERDRLRSIKDIFTSTTFKDLHEGSAANNTLRNHIRSLDNYFAYMSGTDTTAISYGSDDGRSIPGVYTGNRSLDLKVDIQWHLSGGRHSRLYSSARSDDNGSYIQLYHQISREMDKAPSWAIGYDRGILLGDWTTGRMSFVTSASAFDGHIFEETKYYTSEHNDHRLIFFKINDLKL</sequence>
<organism evidence="3 4">
    <name type="scientific">Pseudoalteromonas rubra</name>
    <dbReference type="NCBI Taxonomy" id="43658"/>
    <lineage>
        <taxon>Bacteria</taxon>
        <taxon>Pseudomonadati</taxon>
        <taxon>Pseudomonadota</taxon>
        <taxon>Gammaproteobacteria</taxon>
        <taxon>Alteromonadales</taxon>
        <taxon>Pseudoalteromonadaceae</taxon>
        <taxon>Pseudoalteromonas</taxon>
    </lineage>
</organism>
<dbReference type="AlphaFoldDB" id="A0A5S3WNP7"/>
<evidence type="ECO:0000313" key="3">
    <source>
        <dbReference type="EMBL" id="TMP29634.1"/>
    </source>
</evidence>
<feature type="signal peptide" evidence="1">
    <location>
        <begin position="1"/>
        <end position="24"/>
    </location>
</feature>